<keyword evidence="2" id="KW-1185">Reference proteome</keyword>
<evidence type="ECO:0000313" key="2">
    <source>
        <dbReference type="Proteomes" id="UP000275267"/>
    </source>
</evidence>
<gene>
    <name evidence="1" type="ORF">C2845_PM06G28460</name>
</gene>
<protein>
    <submittedName>
        <fullName evidence="1">Uncharacterized protein</fullName>
    </submittedName>
</protein>
<dbReference type="Proteomes" id="UP000275267">
    <property type="component" value="Unassembled WGS sequence"/>
</dbReference>
<sequence>MRRVCGELEVGQCVALERFADNMSWHNPDGYDTLLSRLTSVSNPEACFIIGIEVVFRGPVIRPLPVLNENLERTTAAQATVIHRLLFDHRMSRRYAYPALRLGSVHARQLHPRRRSSPRSGGLVSRSSFRDVVNAGTHGGKAAPPMDELRAIPATCRFMRRVCRDTEVGRRISVERLADDMAWDDPDGYHTVLPRLAQVSNREACFITGMHVVFLDL</sequence>
<proteinExistence type="predicted"/>
<dbReference type="EMBL" id="PQIB02000009">
    <property type="protein sequence ID" value="RLN00311.1"/>
    <property type="molecule type" value="Genomic_DNA"/>
</dbReference>
<comment type="caution">
    <text evidence="1">The sequence shown here is derived from an EMBL/GenBank/DDBJ whole genome shotgun (WGS) entry which is preliminary data.</text>
</comment>
<evidence type="ECO:0000313" key="1">
    <source>
        <dbReference type="EMBL" id="RLN00311.1"/>
    </source>
</evidence>
<name>A0A3L6RDJ3_PANMI</name>
<organism evidence="1 2">
    <name type="scientific">Panicum miliaceum</name>
    <name type="common">Proso millet</name>
    <name type="synonym">Broomcorn millet</name>
    <dbReference type="NCBI Taxonomy" id="4540"/>
    <lineage>
        <taxon>Eukaryota</taxon>
        <taxon>Viridiplantae</taxon>
        <taxon>Streptophyta</taxon>
        <taxon>Embryophyta</taxon>
        <taxon>Tracheophyta</taxon>
        <taxon>Spermatophyta</taxon>
        <taxon>Magnoliopsida</taxon>
        <taxon>Liliopsida</taxon>
        <taxon>Poales</taxon>
        <taxon>Poaceae</taxon>
        <taxon>PACMAD clade</taxon>
        <taxon>Panicoideae</taxon>
        <taxon>Panicodae</taxon>
        <taxon>Paniceae</taxon>
        <taxon>Panicinae</taxon>
        <taxon>Panicum</taxon>
        <taxon>Panicum sect. Panicum</taxon>
    </lineage>
</organism>
<dbReference type="AlphaFoldDB" id="A0A3L6RDJ3"/>
<reference evidence="2" key="1">
    <citation type="journal article" date="2019" name="Nat. Commun.">
        <title>The genome of broomcorn millet.</title>
        <authorList>
            <person name="Zou C."/>
            <person name="Miki D."/>
            <person name="Li D."/>
            <person name="Tang Q."/>
            <person name="Xiao L."/>
            <person name="Rajput S."/>
            <person name="Deng P."/>
            <person name="Jia W."/>
            <person name="Huang R."/>
            <person name="Zhang M."/>
            <person name="Sun Y."/>
            <person name="Hu J."/>
            <person name="Fu X."/>
            <person name="Schnable P.S."/>
            <person name="Li F."/>
            <person name="Zhang H."/>
            <person name="Feng B."/>
            <person name="Zhu X."/>
            <person name="Liu R."/>
            <person name="Schnable J.C."/>
            <person name="Zhu J.-K."/>
            <person name="Zhang H."/>
        </authorList>
    </citation>
    <scope>NUCLEOTIDE SEQUENCE [LARGE SCALE GENOMIC DNA]</scope>
</reference>
<accession>A0A3L6RDJ3</accession>